<dbReference type="AlphaFoldDB" id="A0A254T6Z5"/>
<accession>A0A254T6Z5</accession>
<organism evidence="1 3">
    <name type="scientific">Noviherbaspirillum denitrificans</name>
    <dbReference type="NCBI Taxonomy" id="1968433"/>
    <lineage>
        <taxon>Bacteria</taxon>
        <taxon>Pseudomonadati</taxon>
        <taxon>Pseudomonadota</taxon>
        <taxon>Betaproteobacteria</taxon>
        <taxon>Burkholderiales</taxon>
        <taxon>Oxalobacteraceae</taxon>
        <taxon>Noviherbaspirillum</taxon>
    </lineage>
</organism>
<dbReference type="EMBL" id="LSTO01000001">
    <property type="protein sequence ID" value="OWW19393.1"/>
    <property type="molecule type" value="Genomic_DNA"/>
</dbReference>
<dbReference type="RefSeq" id="WP_088706304.1">
    <property type="nucleotide sequence ID" value="NZ_LSTO01000001.1"/>
</dbReference>
<evidence type="ECO:0000313" key="3">
    <source>
        <dbReference type="Proteomes" id="UP000197535"/>
    </source>
</evidence>
<sequence>MIAAELPVQADDTAAASKIAVILERVTDPEARSKVLAIGSRIAAMESAGYQVSTPVRVRPRTQYVFAEWHLLVKNAGFRCVLSFFINEAFEPTPKARRK</sequence>
<proteinExistence type="predicted"/>
<evidence type="ECO:0000313" key="1">
    <source>
        <dbReference type="EMBL" id="OWW18429.1"/>
    </source>
</evidence>
<dbReference type="OrthoDB" id="9889058at2"/>
<keyword evidence="3" id="KW-1185">Reference proteome</keyword>
<dbReference type="EMBL" id="LSTO01000006">
    <property type="protein sequence ID" value="OWW18429.1"/>
    <property type="molecule type" value="Genomic_DNA"/>
</dbReference>
<dbReference type="Proteomes" id="UP000197535">
    <property type="component" value="Unassembled WGS sequence"/>
</dbReference>
<name>A0A254T6Z5_9BURK</name>
<comment type="caution">
    <text evidence="1">The sequence shown here is derived from an EMBL/GenBank/DDBJ whole genome shotgun (WGS) entry which is preliminary data.</text>
</comment>
<gene>
    <name evidence="1" type="ORF">AYR66_01110</name>
    <name evidence="2" type="ORF">AYR66_07595</name>
</gene>
<protein>
    <submittedName>
        <fullName evidence="1">Uncharacterized protein</fullName>
    </submittedName>
</protein>
<evidence type="ECO:0000313" key="2">
    <source>
        <dbReference type="EMBL" id="OWW19393.1"/>
    </source>
</evidence>
<reference evidence="1 3" key="1">
    <citation type="submission" date="2016-02" db="EMBL/GenBank/DDBJ databases">
        <authorList>
            <person name="Wen L."/>
            <person name="He K."/>
            <person name="Yang H."/>
        </authorList>
    </citation>
    <scope>NUCLEOTIDE SEQUENCE [LARGE SCALE GENOMIC DNA]</scope>
    <source>
        <strain evidence="1 3">TSA40</strain>
    </source>
</reference>